<dbReference type="EMBL" id="CP062008">
    <property type="protein sequence ID" value="QPG68892.1"/>
    <property type="molecule type" value="Genomic_DNA"/>
</dbReference>
<name>A0A8H2JFX3_MYCMU</name>
<evidence type="ECO:0000313" key="3">
    <source>
        <dbReference type="Proteomes" id="UP000309231"/>
    </source>
</evidence>
<reference evidence="2" key="1">
    <citation type="submission" date="2018-01" db="EMBL/GenBank/DDBJ databases">
        <title>Comparative genomics of Mycobacterium mucogenicum and Mycobacterium neoaurum clade members emphasizing tRNA and non-coding RNA.</title>
        <authorList>
            <person name="Behra P.R.K."/>
            <person name="Pettersson B.M.F."/>
            <person name="Das S."/>
            <person name="Dasgupta S."/>
            <person name="Kirsebom L.A."/>
        </authorList>
    </citation>
    <scope>NUCLEOTIDE SEQUENCE</scope>
    <source>
        <strain evidence="2">DSM 44124</strain>
    </source>
</reference>
<dbReference type="GeneID" id="76728477"/>
<dbReference type="EMBL" id="POTL01000001">
    <property type="protein sequence ID" value="TLH55419.1"/>
    <property type="molecule type" value="Genomic_DNA"/>
</dbReference>
<proteinExistence type="predicted"/>
<dbReference type="AlphaFoldDB" id="A0A8H2JFX3"/>
<dbReference type="RefSeq" id="WP_053855263.1">
    <property type="nucleotide sequence ID" value="NZ_ANBS01000024.1"/>
</dbReference>
<evidence type="ECO:0000313" key="2">
    <source>
        <dbReference type="EMBL" id="TLH55419.1"/>
    </source>
</evidence>
<keyword evidence="3" id="KW-1185">Reference proteome</keyword>
<reference evidence="1 3" key="3">
    <citation type="journal article" date="2019" name="Sci. Rep.">
        <title>Insight into the biology of Mycobacterium mucogenicum and Mycobacterium neoaurum clade members.</title>
        <authorList>
            <person name="Behra P.R.K."/>
            <person name="Pettersson B.M.F."/>
            <person name="Ramesh M."/>
            <person name="Dasgupta S."/>
            <person name="Kirsebom L.A."/>
        </authorList>
    </citation>
    <scope>NUCLEOTIDE SEQUENCE [LARGE SCALE GENOMIC DNA]</scope>
    <source>
        <strain evidence="1 3">DSM 44124</strain>
    </source>
</reference>
<gene>
    <name evidence="1" type="ORF">C1S78_026325</name>
    <name evidence="2" type="ORF">C1S78_26290</name>
</gene>
<evidence type="ECO:0000313" key="1">
    <source>
        <dbReference type="EMBL" id="QPG68892.1"/>
    </source>
</evidence>
<protein>
    <submittedName>
        <fullName evidence="2">Uncharacterized protein</fullName>
    </submittedName>
</protein>
<organism evidence="2">
    <name type="scientific">Mycolicibacterium mucogenicum DSM 44124</name>
    <dbReference type="NCBI Taxonomy" id="1226753"/>
    <lineage>
        <taxon>Bacteria</taxon>
        <taxon>Bacillati</taxon>
        <taxon>Actinomycetota</taxon>
        <taxon>Actinomycetes</taxon>
        <taxon>Mycobacteriales</taxon>
        <taxon>Mycobacteriaceae</taxon>
        <taxon>Mycolicibacterium</taxon>
    </lineage>
</organism>
<accession>A0A8H2JFX3</accession>
<dbReference type="Proteomes" id="UP000309231">
    <property type="component" value="Chromosome"/>
</dbReference>
<reference evidence="1 3" key="2">
    <citation type="journal article" date="2019" name="BMC Evol. Biol.">
        <title>Comparative genomics of Mycobacterium mucogenicum and Mycobacterium neoaurum clade members emphasizing tRNA and non-coding RNA.</title>
        <authorList>
            <person name="Behra P.R.K."/>
            <person name="Pettersson B.M.F."/>
            <person name="Das S."/>
            <person name="Dasgupta S."/>
            <person name="Kirsebom L.A."/>
        </authorList>
    </citation>
    <scope>NUCLEOTIDE SEQUENCE [LARGE SCALE GENOMIC DNA]</scope>
    <source>
        <strain evidence="1 3">DSM 44124</strain>
    </source>
</reference>
<sequence length="93" mass="10025">MTDDEMIDLFDALQPEFESRLSDLSYGYVEGLFDGGEIEAAILMGIRSAASENAALPMDLVLRAAPMYTAGDNRILYVDAATKLANIEFAAAS</sequence>
<dbReference type="KEGG" id="mmuc:C1S78_026325"/>